<sequence>MTAGNNGSGTPENDDPFAYLYRSEGGTGGGAGGAAPQQPGVPRTSYNQVRAVGQRRYGAQGTQQAPHQAAGQQQPSAHYAAPETVPGGRAAARRDAAGAPGGPGGRGRGGRNHNGLLVGAIAVVAAVILGVGAAIVFSDGDDTGNDRAGATPAPTAGATEDAAGGRDEGADGATEVPASLPEEDAASLRLEGAANAAGDIKGSRAKSGSYVGGLDQPGSAVNWTFEVPEDGKYTLFVGYGVPGKDADATLTVNGEPRQQALNMKNFAGAEEGAWEKGWTRTFAWVDLKKGANTVRISCEQGNQCGFVIDQVWLKEGHVNR</sequence>
<feature type="transmembrane region" description="Helical" evidence="2">
    <location>
        <begin position="116"/>
        <end position="137"/>
    </location>
</feature>
<feature type="compositionally biased region" description="Polar residues" evidence="1">
    <location>
        <begin position="1"/>
        <end position="11"/>
    </location>
</feature>
<proteinExistence type="predicted"/>
<feature type="region of interest" description="Disordered" evidence="1">
    <location>
        <begin position="1"/>
        <end position="110"/>
    </location>
</feature>
<organism evidence="4 5">
    <name type="scientific">Streptomyces desertarenae</name>
    <dbReference type="NCBI Taxonomy" id="2666184"/>
    <lineage>
        <taxon>Bacteria</taxon>
        <taxon>Bacillati</taxon>
        <taxon>Actinomycetota</taxon>
        <taxon>Actinomycetes</taxon>
        <taxon>Kitasatosporales</taxon>
        <taxon>Streptomycetaceae</taxon>
        <taxon>Streptomyces</taxon>
    </lineage>
</organism>
<comment type="caution">
    <text evidence="4">The sequence shown here is derived from an EMBL/GenBank/DDBJ whole genome shotgun (WGS) entry which is preliminary data.</text>
</comment>
<accession>A0ABW4PDE5</accession>
<gene>
    <name evidence="4" type="ORF">ACFSJS_03345</name>
</gene>
<feature type="domain" description="CBM6" evidence="3">
    <location>
        <begin position="188"/>
        <end position="314"/>
    </location>
</feature>
<protein>
    <recommendedName>
        <fullName evidence="3">CBM6 domain-containing protein</fullName>
    </recommendedName>
</protein>
<dbReference type="PROSITE" id="PS51175">
    <property type="entry name" value="CBM6"/>
    <property type="match status" value="1"/>
</dbReference>
<evidence type="ECO:0000256" key="1">
    <source>
        <dbReference type="SAM" id="MobiDB-lite"/>
    </source>
</evidence>
<evidence type="ECO:0000259" key="3">
    <source>
        <dbReference type="PROSITE" id="PS51175"/>
    </source>
</evidence>
<dbReference type="RefSeq" id="WP_380896445.1">
    <property type="nucleotide sequence ID" value="NZ_JBHUFU010000001.1"/>
</dbReference>
<keyword evidence="2" id="KW-1133">Transmembrane helix</keyword>
<dbReference type="Proteomes" id="UP001597365">
    <property type="component" value="Unassembled WGS sequence"/>
</dbReference>
<name>A0ABW4PDE5_9ACTN</name>
<feature type="region of interest" description="Disordered" evidence="1">
    <location>
        <begin position="139"/>
        <end position="178"/>
    </location>
</feature>
<keyword evidence="2" id="KW-0812">Transmembrane</keyword>
<dbReference type="SUPFAM" id="SSF49785">
    <property type="entry name" value="Galactose-binding domain-like"/>
    <property type="match status" value="1"/>
</dbReference>
<dbReference type="EMBL" id="JBHUFU010000001">
    <property type="protein sequence ID" value="MFD1828702.1"/>
    <property type="molecule type" value="Genomic_DNA"/>
</dbReference>
<keyword evidence="5" id="KW-1185">Reference proteome</keyword>
<dbReference type="InterPro" id="IPR005084">
    <property type="entry name" value="CBM6"/>
</dbReference>
<dbReference type="InterPro" id="IPR008979">
    <property type="entry name" value="Galactose-bd-like_sf"/>
</dbReference>
<feature type="compositionally biased region" description="Low complexity" evidence="1">
    <location>
        <begin position="146"/>
        <end position="162"/>
    </location>
</feature>
<evidence type="ECO:0000256" key="2">
    <source>
        <dbReference type="SAM" id="Phobius"/>
    </source>
</evidence>
<evidence type="ECO:0000313" key="5">
    <source>
        <dbReference type="Proteomes" id="UP001597365"/>
    </source>
</evidence>
<dbReference type="Gene3D" id="2.60.120.260">
    <property type="entry name" value="Galactose-binding domain-like"/>
    <property type="match status" value="1"/>
</dbReference>
<evidence type="ECO:0000313" key="4">
    <source>
        <dbReference type="EMBL" id="MFD1828702.1"/>
    </source>
</evidence>
<feature type="compositionally biased region" description="Low complexity" evidence="1">
    <location>
        <begin position="59"/>
        <end position="78"/>
    </location>
</feature>
<keyword evidence="2" id="KW-0472">Membrane</keyword>
<reference evidence="5" key="1">
    <citation type="journal article" date="2019" name="Int. J. Syst. Evol. Microbiol.">
        <title>The Global Catalogue of Microorganisms (GCM) 10K type strain sequencing project: providing services to taxonomists for standard genome sequencing and annotation.</title>
        <authorList>
            <consortium name="The Broad Institute Genomics Platform"/>
            <consortium name="The Broad Institute Genome Sequencing Center for Infectious Disease"/>
            <person name="Wu L."/>
            <person name="Ma J."/>
        </authorList>
    </citation>
    <scope>NUCLEOTIDE SEQUENCE [LARGE SCALE GENOMIC DNA]</scope>
    <source>
        <strain evidence="5">CGMCC 4.7455</strain>
    </source>
</reference>